<dbReference type="Proteomes" id="UP000091820">
    <property type="component" value="Unassembled WGS sequence"/>
</dbReference>
<keyword evidence="1" id="KW-1133">Transmembrane helix</keyword>
<reference evidence="3" key="1">
    <citation type="submission" date="2014-03" db="EMBL/GenBank/DDBJ databases">
        <authorList>
            <person name="Aksoy S."/>
            <person name="Warren W."/>
            <person name="Wilson R.K."/>
        </authorList>
    </citation>
    <scope>NUCLEOTIDE SEQUENCE [LARGE SCALE GENOMIC DNA]</scope>
    <source>
        <strain evidence="3">IAEA</strain>
    </source>
</reference>
<dbReference type="AlphaFoldDB" id="A0A1A9X566"/>
<accession>A0A1A9X566</accession>
<sequence>MFTMDIVFIVNSNHIKSHLYHVKLLLLNESHATKIRRVYYISKPLTIRCNSSSGKSSLSSIVGTVSNDSSLSSFAFLCACLLSFLALSSSAFSLFKALAKRAITTFRTPKIEITFSSIASGAATLSEEIAVAAAAAASLLESASSIVNSAAVVVSSSSALTTEMVAISLTSSPSATFSANVDFSAAAIDLESSSDVAAVIALLAAAVRRAIAFSTAAL</sequence>
<name>A0A1A9X566_9MUSC</name>
<dbReference type="VEuPathDB" id="VectorBase:GBRI044624"/>
<dbReference type="EnsemblMetazoa" id="GBRI044624-RA">
    <property type="protein sequence ID" value="GBRI044624-PA"/>
    <property type="gene ID" value="GBRI044624"/>
</dbReference>
<keyword evidence="1" id="KW-0472">Membrane</keyword>
<feature type="transmembrane region" description="Helical" evidence="1">
    <location>
        <begin position="74"/>
        <end position="95"/>
    </location>
</feature>
<proteinExistence type="predicted"/>
<evidence type="ECO:0000313" key="3">
    <source>
        <dbReference type="Proteomes" id="UP000091820"/>
    </source>
</evidence>
<keyword evidence="1" id="KW-0812">Transmembrane</keyword>
<evidence type="ECO:0000313" key="2">
    <source>
        <dbReference type="EnsemblMetazoa" id="GBRI044624-PA"/>
    </source>
</evidence>
<reference evidence="2" key="2">
    <citation type="submission" date="2020-05" db="UniProtKB">
        <authorList>
            <consortium name="EnsemblMetazoa"/>
        </authorList>
    </citation>
    <scope>IDENTIFICATION</scope>
    <source>
        <strain evidence="2">IAEA</strain>
    </source>
</reference>
<organism evidence="2 3">
    <name type="scientific">Glossina brevipalpis</name>
    <dbReference type="NCBI Taxonomy" id="37001"/>
    <lineage>
        <taxon>Eukaryota</taxon>
        <taxon>Metazoa</taxon>
        <taxon>Ecdysozoa</taxon>
        <taxon>Arthropoda</taxon>
        <taxon>Hexapoda</taxon>
        <taxon>Insecta</taxon>
        <taxon>Pterygota</taxon>
        <taxon>Neoptera</taxon>
        <taxon>Endopterygota</taxon>
        <taxon>Diptera</taxon>
        <taxon>Brachycera</taxon>
        <taxon>Muscomorpha</taxon>
        <taxon>Hippoboscoidea</taxon>
        <taxon>Glossinidae</taxon>
        <taxon>Glossina</taxon>
    </lineage>
</organism>
<keyword evidence="3" id="KW-1185">Reference proteome</keyword>
<protein>
    <submittedName>
        <fullName evidence="2">Uncharacterized protein</fullName>
    </submittedName>
</protein>
<evidence type="ECO:0000256" key="1">
    <source>
        <dbReference type="SAM" id="Phobius"/>
    </source>
</evidence>